<feature type="active site" description="Nucleophile" evidence="8">
    <location>
        <position position="91"/>
    </location>
</feature>
<evidence type="ECO:0000256" key="4">
    <source>
        <dbReference type="ARBA" id="ARBA00022786"/>
    </source>
</evidence>
<evidence type="ECO:0000313" key="11">
    <source>
        <dbReference type="EMBL" id="KAF6022214.1"/>
    </source>
</evidence>
<keyword evidence="12" id="KW-1185">Reference proteome</keyword>
<dbReference type="GO" id="GO:0005634">
    <property type="term" value="C:nucleus"/>
    <property type="evidence" value="ECO:0007669"/>
    <property type="project" value="TreeGrafter"/>
</dbReference>
<dbReference type="GO" id="GO:0006508">
    <property type="term" value="P:proteolysis"/>
    <property type="evidence" value="ECO:0007669"/>
    <property type="project" value="UniProtKB-KW"/>
</dbReference>
<dbReference type="SUPFAM" id="SSF54001">
    <property type="entry name" value="Cysteine proteinases"/>
    <property type="match status" value="1"/>
</dbReference>
<feature type="active site" evidence="8">
    <location>
        <position position="88"/>
    </location>
</feature>
<dbReference type="Proteomes" id="UP000593567">
    <property type="component" value="Unassembled WGS sequence"/>
</dbReference>
<evidence type="ECO:0000256" key="3">
    <source>
        <dbReference type="ARBA" id="ARBA00022670"/>
    </source>
</evidence>
<dbReference type="GO" id="GO:0004843">
    <property type="term" value="F:cysteine-type deubiquitinase activity"/>
    <property type="evidence" value="ECO:0007669"/>
    <property type="project" value="UniProtKB-UniRule"/>
</dbReference>
<evidence type="ECO:0000256" key="7">
    <source>
        <dbReference type="PIRNR" id="PIRNR013503"/>
    </source>
</evidence>
<dbReference type="OrthoDB" id="18915at2759"/>
<evidence type="ECO:0000256" key="1">
    <source>
        <dbReference type="ARBA" id="ARBA00000707"/>
    </source>
</evidence>
<dbReference type="GO" id="GO:0071108">
    <property type="term" value="P:protein K48-linked deubiquitination"/>
    <property type="evidence" value="ECO:0007669"/>
    <property type="project" value="TreeGrafter"/>
</dbReference>
<dbReference type="GO" id="GO:0043130">
    <property type="term" value="F:ubiquitin binding"/>
    <property type="evidence" value="ECO:0007669"/>
    <property type="project" value="UniProtKB-UniRule"/>
</dbReference>
<dbReference type="PIRSF" id="PIRSF013503">
    <property type="entry name" value="Ubiquitin_thioesterase_Otubain"/>
    <property type="match status" value="1"/>
</dbReference>
<dbReference type="EC" id="3.4.19.12" evidence="7"/>
<dbReference type="AlphaFoldDB" id="A0A7J7J923"/>
<reference evidence="11" key="1">
    <citation type="submission" date="2020-06" db="EMBL/GenBank/DDBJ databases">
        <title>Draft genome of Bugula neritina, a colonial animal packing powerful symbionts and potential medicines.</title>
        <authorList>
            <person name="Rayko M."/>
        </authorList>
    </citation>
    <scope>NUCLEOTIDE SEQUENCE [LARGE SCALE GENOMIC DNA]</scope>
    <source>
        <strain evidence="11">Kwan_BN1</strain>
    </source>
</reference>
<keyword evidence="3 7" id="KW-0645">Protease</keyword>
<evidence type="ECO:0000256" key="9">
    <source>
        <dbReference type="PIRSR" id="PIRSR013503-2"/>
    </source>
</evidence>
<feature type="domain" description="OTU" evidence="10">
    <location>
        <begin position="80"/>
        <end position="271"/>
    </location>
</feature>
<dbReference type="PROSITE" id="PS50802">
    <property type="entry name" value="OTU"/>
    <property type="match status" value="1"/>
</dbReference>
<dbReference type="InterPro" id="IPR003323">
    <property type="entry name" value="OTU_dom"/>
</dbReference>
<sequence>MEGDKTLATSASTKAVEEESLAALNMDEAILSQRRGIEEQIASEQQYLVSSTRELSELERDYQHHGEFSARIQELKLIYGCLRRTRADGNCFYRAFGFSVFEALRKNKAAYQAFRKSITEAKEYLVIIGYPTFTLEDFYENFIEELDKVCDGEGCPISQLEELFNDKGMSNYLVVFLRLITSSQLQKEQDFFINFIDGYSTVKEFCSQEIEPMDKESDHVQMNALTSATGVCMRVFCMERGQYSTVTFPSDGKPIIHLLYRPGHFDILYPSADATADSPTL</sequence>
<dbReference type="Gene3D" id="3.30.200.60">
    <property type="entry name" value="Peptidase C65 Otubain, subdomain 1"/>
    <property type="match status" value="1"/>
</dbReference>
<dbReference type="EMBL" id="VXIV02002880">
    <property type="protein sequence ID" value="KAF6022214.1"/>
    <property type="molecule type" value="Genomic_DNA"/>
</dbReference>
<dbReference type="InterPro" id="IPR016615">
    <property type="entry name" value="Otubain"/>
</dbReference>
<organism evidence="11 12">
    <name type="scientific">Bugula neritina</name>
    <name type="common">Brown bryozoan</name>
    <name type="synonym">Sertularia neritina</name>
    <dbReference type="NCBI Taxonomy" id="10212"/>
    <lineage>
        <taxon>Eukaryota</taxon>
        <taxon>Metazoa</taxon>
        <taxon>Spiralia</taxon>
        <taxon>Lophotrochozoa</taxon>
        <taxon>Bryozoa</taxon>
        <taxon>Gymnolaemata</taxon>
        <taxon>Cheilostomatida</taxon>
        <taxon>Flustrina</taxon>
        <taxon>Buguloidea</taxon>
        <taxon>Bugulidae</taxon>
        <taxon>Bugula</taxon>
    </lineage>
</organism>
<keyword evidence="5 7" id="KW-0378">Hydrolase</keyword>
<comment type="catalytic activity">
    <reaction evidence="1 7">
        <text>Thiol-dependent hydrolysis of ester, thioester, amide, peptide and isopeptide bonds formed by the C-terminal Gly of ubiquitin (a 76-residue protein attached to proteins as an intracellular targeting signal).</text>
        <dbReference type="EC" id="3.4.19.12"/>
    </reaction>
</comment>
<dbReference type="InterPro" id="IPR042468">
    <property type="entry name" value="Peptidase_C65_otubain_sub1"/>
</dbReference>
<comment type="similarity">
    <text evidence="2 7">Belongs to the peptidase C65 family.</text>
</comment>
<accession>A0A7J7J923</accession>
<keyword evidence="4 7" id="KW-0833">Ubl conjugation pathway</keyword>
<dbReference type="InterPro" id="IPR038765">
    <property type="entry name" value="Papain-like_cys_pep_sf"/>
</dbReference>
<dbReference type="Pfam" id="PF10275">
    <property type="entry name" value="Peptidase_C65"/>
    <property type="match status" value="1"/>
</dbReference>
<name>A0A7J7J923_BUGNE</name>
<evidence type="ECO:0000256" key="8">
    <source>
        <dbReference type="PIRSR" id="PIRSR013503-1"/>
    </source>
</evidence>
<dbReference type="InterPro" id="IPR042467">
    <property type="entry name" value="Peptidase_C65_otubain_sub2"/>
</dbReference>
<evidence type="ECO:0000256" key="6">
    <source>
        <dbReference type="ARBA" id="ARBA00022807"/>
    </source>
</evidence>
<evidence type="ECO:0000259" key="10">
    <source>
        <dbReference type="PROSITE" id="PS50802"/>
    </source>
</evidence>
<dbReference type="InterPro" id="IPR019400">
    <property type="entry name" value="Peptidase_C65_otubain"/>
</dbReference>
<dbReference type="PANTHER" id="PTHR12931:SF15">
    <property type="entry name" value="UBIQUITIN THIOESTERASE OTUBAIN-LIKE"/>
    <property type="match status" value="1"/>
</dbReference>
<feature type="site" description="Interacts with free ubiquitin" evidence="9">
    <location>
        <position position="260"/>
    </location>
</feature>
<dbReference type="FunFam" id="1.20.1300.20:FF:000001">
    <property type="entry name" value="Ubiquitin thioesterase OTUB1"/>
    <property type="match status" value="1"/>
</dbReference>
<protein>
    <recommendedName>
        <fullName evidence="7">Ubiquitin thioesterase</fullName>
        <ecNumber evidence="7">3.4.19.12</ecNumber>
    </recommendedName>
</protein>
<evidence type="ECO:0000256" key="5">
    <source>
        <dbReference type="ARBA" id="ARBA00022801"/>
    </source>
</evidence>
<proteinExistence type="inferred from homology"/>
<evidence type="ECO:0000256" key="2">
    <source>
        <dbReference type="ARBA" id="ARBA00006579"/>
    </source>
</evidence>
<keyword evidence="6 7" id="KW-0788">Thiol protease</keyword>
<dbReference type="PANTHER" id="PTHR12931">
    <property type="entry name" value="UBIQUITIN THIOLESTERASE PROTEIN OTUB"/>
    <property type="match status" value="1"/>
</dbReference>
<feature type="active site" evidence="8">
    <location>
        <position position="264"/>
    </location>
</feature>
<evidence type="ECO:0000313" key="12">
    <source>
        <dbReference type="Proteomes" id="UP000593567"/>
    </source>
</evidence>
<dbReference type="Gene3D" id="1.20.1300.20">
    <property type="entry name" value="Peptidase C65 Otubain, subdomain 2"/>
    <property type="match status" value="1"/>
</dbReference>
<gene>
    <name evidence="11" type="ORF">EB796_019476</name>
</gene>
<comment type="caution">
    <text evidence="11">The sequence shown here is derived from an EMBL/GenBank/DDBJ whole genome shotgun (WGS) entry which is preliminary data.</text>
</comment>